<comment type="caution">
    <text evidence="9">The sequence shown here is derived from an EMBL/GenBank/DDBJ whole genome shotgun (WGS) entry which is preliminary data.</text>
</comment>
<evidence type="ECO:0000256" key="7">
    <source>
        <dbReference type="ARBA" id="ARBA00023237"/>
    </source>
</evidence>
<dbReference type="EMBL" id="RQHV01000032">
    <property type="protein sequence ID" value="TGN13215.1"/>
    <property type="molecule type" value="Genomic_DNA"/>
</dbReference>
<dbReference type="PANTHER" id="PTHR30026:SF20">
    <property type="entry name" value="OUTER MEMBRANE PROTEIN TOLC"/>
    <property type="match status" value="1"/>
</dbReference>
<dbReference type="Pfam" id="PF02321">
    <property type="entry name" value="OEP"/>
    <property type="match status" value="2"/>
</dbReference>
<evidence type="ECO:0000313" key="9">
    <source>
        <dbReference type="EMBL" id="TGN13215.1"/>
    </source>
</evidence>
<dbReference type="InterPro" id="IPR003423">
    <property type="entry name" value="OMP_efflux"/>
</dbReference>
<protein>
    <submittedName>
        <fullName evidence="9">TolC family protein</fullName>
    </submittedName>
</protein>
<evidence type="ECO:0000256" key="4">
    <source>
        <dbReference type="ARBA" id="ARBA00022452"/>
    </source>
</evidence>
<dbReference type="SUPFAM" id="SSF56954">
    <property type="entry name" value="Outer membrane efflux proteins (OEP)"/>
    <property type="match status" value="1"/>
</dbReference>
<dbReference type="AlphaFoldDB" id="A0A4R9LTV0"/>
<comment type="similarity">
    <text evidence="2">Belongs to the outer membrane factor (OMF) (TC 1.B.17) family.</text>
</comment>
<reference evidence="9" key="1">
    <citation type="journal article" date="2019" name="PLoS Negl. Trop. Dis.">
        <title>Revisiting the worldwide diversity of Leptospira species in the environment.</title>
        <authorList>
            <person name="Vincent A.T."/>
            <person name="Schiettekatte O."/>
            <person name="Bourhy P."/>
            <person name="Veyrier F.J."/>
            <person name="Picardeau M."/>
        </authorList>
    </citation>
    <scope>NUCLEOTIDE SEQUENCE [LARGE SCALE GENOMIC DNA]</scope>
    <source>
        <strain evidence="9">201400974</strain>
    </source>
</reference>
<keyword evidence="10" id="KW-1185">Reference proteome</keyword>
<feature type="compositionally biased region" description="Low complexity" evidence="8">
    <location>
        <begin position="82"/>
        <end position="107"/>
    </location>
</feature>
<evidence type="ECO:0000256" key="8">
    <source>
        <dbReference type="SAM" id="MobiDB-lite"/>
    </source>
</evidence>
<name>A0A4R9LTV0_9LEPT</name>
<organism evidence="9 10">
    <name type="scientific">Leptospira ilyithenensis</name>
    <dbReference type="NCBI Taxonomy" id="2484901"/>
    <lineage>
        <taxon>Bacteria</taxon>
        <taxon>Pseudomonadati</taxon>
        <taxon>Spirochaetota</taxon>
        <taxon>Spirochaetia</taxon>
        <taxon>Leptospirales</taxon>
        <taxon>Leptospiraceae</taxon>
        <taxon>Leptospira</taxon>
    </lineage>
</organism>
<dbReference type="Proteomes" id="UP000298264">
    <property type="component" value="Unassembled WGS sequence"/>
</dbReference>
<dbReference type="PANTHER" id="PTHR30026">
    <property type="entry name" value="OUTER MEMBRANE PROTEIN TOLC"/>
    <property type="match status" value="1"/>
</dbReference>
<keyword evidence="4" id="KW-1134">Transmembrane beta strand</keyword>
<dbReference type="GO" id="GO:0015562">
    <property type="term" value="F:efflux transmembrane transporter activity"/>
    <property type="evidence" value="ECO:0007669"/>
    <property type="project" value="InterPro"/>
</dbReference>
<feature type="region of interest" description="Disordered" evidence="8">
    <location>
        <begin position="77"/>
        <end position="108"/>
    </location>
</feature>
<keyword evidence="5" id="KW-0812">Transmembrane</keyword>
<dbReference type="InterPro" id="IPR051906">
    <property type="entry name" value="TolC-like"/>
</dbReference>
<evidence type="ECO:0000256" key="6">
    <source>
        <dbReference type="ARBA" id="ARBA00023136"/>
    </source>
</evidence>
<keyword evidence="3" id="KW-0813">Transport</keyword>
<dbReference type="OrthoDB" id="9813458at2"/>
<accession>A0A4R9LTV0</accession>
<evidence type="ECO:0000256" key="2">
    <source>
        <dbReference type="ARBA" id="ARBA00007613"/>
    </source>
</evidence>
<proteinExistence type="inferred from homology"/>
<dbReference type="GO" id="GO:0009279">
    <property type="term" value="C:cell outer membrane"/>
    <property type="evidence" value="ECO:0007669"/>
    <property type="project" value="UniProtKB-SubCell"/>
</dbReference>
<comment type="subcellular location">
    <subcellularLocation>
        <location evidence="1">Cell outer membrane</location>
    </subcellularLocation>
</comment>
<dbReference type="Gene3D" id="1.20.1600.10">
    <property type="entry name" value="Outer membrane efflux proteins (OEP)"/>
    <property type="match status" value="1"/>
</dbReference>
<evidence type="ECO:0000256" key="1">
    <source>
        <dbReference type="ARBA" id="ARBA00004442"/>
    </source>
</evidence>
<evidence type="ECO:0000256" key="5">
    <source>
        <dbReference type="ARBA" id="ARBA00022692"/>
    </source>
</evidence>
<keyword evidence="6" id="KW-0472">Membrane</keyword>
<gene>
    <name evidence="9" type="ORF">EHS11_04365</name>
</gene>
<evidence type="ECO:0000256" key="3">
    <source>
        <dbReference type="ARBA" id="ARBA00022448"/>
    </source>
</evidence>
<evidence type="ECO:0000313" key="10">
    <source>
        <dbReference type="Proteomes" id="UP000298264"/>
    </source>
</evidence>
<dbReference type="GO" id="GO:0015288">
    <property type="term" value="F:porin activity"/>
    <property type="evidence" value="ECO:0007669"/>
    <property type="project" value="TreeGrafter"/>
</dbReference>
<sequence length="441" mass="49355">MGISLFGFVSLQAEAITLVSLWKDALRGNPDLAFSKAELEKAVFQYEKSYAGYLPTLTAQASARQLTNNFSGSGTLVDPNVTANQSQGNSSSSTGTQSNNSSTGASNRYSVGLTANQNLFAGFKDKSSVDQADALVQAAKQTLEDTKIRISYELRNAYAQVLYAKSLASLSTEILERRQRNRNLVKLRYEGGREHKGSYLMSEAATKQAEFELEQSKRTESVNFAELKRILSVEDDKMKYQLAGDLMTPSVPKLENWEEFVAGHPQLMAEQAKVRAALAGVSVAESKFYPDISMSATITRQDDVWLPKPKTYSFGLNFSYPIFNGGRDYYDVKIARTEHEKSVHQRDSKRNSLTFSLQQSYQNLRNAIDNVEVLENYFHAAETRAKIARSQYSNGLLNFENWDIIENDLINREKTLLTGKREAELANATWLRNIGKSISNE</sequence>
<dbReference type="GO" id="GO:1990281">
    <property type="term" value="C:efflux pump complex"/>
    <property type="evidence" value="ECO:0007669"/>
    <property type="project" value="TreeGrafter"/>
</dbReference>
<keyword evidence="7" id="KW-0998">Cell outer membrane</keyword>